<protein>
    <submittedName>
        <fullName evidence="1">S8 family peptidase</fullName>
    </submittedName>
</protein>
<gene>
    <name evidence="1" type="ORF">FRZ06_17225</name>
</gene>
<name>A0ACD1AF89_9FIRM</name>
<sequence length="587" mass="63351">MRRWESFDRQQNCEVGNMANGVPIIFDETGLGIAQTGLIEVIVKFHGDILEVGRQLGIDIEILTSNYAIASMDVAQLPAFYGFPEVEYVELPKNLTFFLEESLRISCITQVQSPTSFGLTGSGVIVGIIDSGIDFTHPDFINPDGTSRILFLWDQTVAGNPPAGFSYGTEFPNERINEALASGSPFTIVPSLDVAGHGTAVAGVAAGNGRASGGTLRGTAPDAALIIVKLGHSANENFTRSTEVMRAIKYIIEKATALNMPVSINLSYGTNNGSHDGTSLFETFINTMADQWKTVISVATGNEGAAGHHFSSRIAQRETLNVEIAIGGDTNTLYMTLWKNFVDTFTFTLVSPSGRISPVILPTQSLTSFTLDNVTVTVFIRQPTHYNPAHEIYFRFQAVDGVIPQGLWRLTITGNQVVDGRFDIWLPTIEDVSEDISFLNPSLETTLTLPSTALNVISVGGYNAAINTSADFSGRGYTRNNVYVKPDLVAPAVGIRTSRTGGGYDVVTGTSFAAPFVTGSAALMMQWGIVSGNDPFLYGQRVKAFLQKGARRVPTLVYPNPIWGYGALCLNGSMDFLVEYQRGGITI</sequence>
<keyword evidence="2" id="KW-1185">Reference proteome</keyword>
<dbReference type="Proteomes" id="UP000594014">
    <property type="component" value="Chromosome"/>
</dbReference>
<proteinExistence type="predicted"/>
<accession>A0ACD1AF89</accession>
<organism evidence="1 2">
    <name type="scientific">Anoxybacterium hadale</name>
    <dbReference type="NCBI Taxonomy" id="3408580"/>
    <lineage>
        <taxon>Bacteria</taxon>
        <taxon>Bacillati</taxon>
        <taxon>Bacillota</taxon>
        <taxon>Clostridia</taxon>
        <taxon>Peptostreptococcales</taxon>
        <taxon>Anaerovoracaceae</taxon>
        <taxon>Anoxybacterium</taxon>
    </lineage>
</organism>
<evidence type="ECO:0000313" key="2">
    <source>
        <dbReference type="Proteomes" id="UP000594014"/>
    </source>
</evidence>
<reference evidence="1" key="1">
    <citation type="submission" date="2019-08" db="EMBL/GenBank/DDBJ databases">
        <title>Genome sequence of Clostridiales bacterium MT110.</title>
        <authorList>
            <person name="Cao J."/>
        </authorList>
    </citation>
    <scope>NUCLEOTIDE SEQUENCE</scope>
    <source>
        <strain evidence="1">MT110</strain>
    </source>
</reference>
<evidence type="ECO:0000313" key="1">
    <source>
        <dbReference type="EMBL" id="QOX64964.1"/>
    </source>
</evidence>
<dbReference type="EMBL" id="CP042469">
    <property type="protein sequence ID" value="QOX64964.1"/>
    <property type="molecule type" value="Genomic_DNA"/>
</dbReference>